<dbReference type="InterPro" id="IPR051699">
    <property type="entry name" value="Rpn/YhgA-like_nuclease"/>
</dbReference>
<evidence type="ECO:0000313" key="2">
    <source>
        <dbReference type="EMBL" id="WQH13299.1"/>
    </source>
</evidence>
<keyword evidence="3" id="KW-1185">Reference proteome</keyword>
<protein>
    <submittedName>
        <fullName evidence="2">Rpn family recombination-promoting nuclease/putative transposase</fullName>
    </submittedName>
</protein>
<evidence type="ECO:0000313" key="3">
    <source>
        <dbReference type="Proteomes" id="UP001324794"/>
    </source>
</evidence>
<dbReference type="PANTHER" id="PTHR34611">
    <property type="match status" value="1"/>
</dbReference>
<feature type="domain" description="Transposase (putative) YhgA-like" evidence="1">
    <location>
        <begin position="7"/>
        <end position="211"/>
    </location>
</feature>
<name>A0ABZ0YNU5_9GAMM</name>
<dbReference type="RefSeq" id="WP_133730992.1">
    <property type="nucleotide sequence ID" value="NZ_CP140255.1"/>
</dbReference>
<gene>
    <name evidence="2" type="ORF">SR894_01860</name>
</gene>
<organism evidence="2 3">
    <name type="scientific">Vreelandella neptunia</name>
    <dbReference type="NCBI Taxonomy" id="115551"/>
    <lineage>
        <taxon>Bacteria</taxon>
        <taxon>Pseudomonadati</taxon>
        <taxon>Pseudomonadota</taxon>
        <taxon>Gammaproteobacteria</taxon>
        <taxon>Oceanospirillales</taxon>
        <taxon>Halomonadaceae</taxon>
        <taxon>Vreelandella</taxon>
    </lineage>
</organism>
<dbReference type="InterPro" id="IPR006842">
    <property type="entry name" value="Transposase_31"/>
</dbReference>
<accession>A0ABZ0YNU5</accession>
<sequence>MVSKVHNRHDHSYKLLFSYPEMVRDLLTGFVKEAWVEQLDFSTLEKVSGSYVTEDLRDREDDVIWRVRWGDDWLYVYLLLEFQSSEDKHMAVRIMTYQGLLYQDLIRQEAFTPSGKLPPVLPIVLYNGEKRWTAAQNVAELVERVPGGLERYRPDLAYLLLDEGAIVNDPAWSDQMRNVAAALFRLEHNRDEQDMLEVLGALVEWLKAPEQTGLRRAFVVWIRRVLLPSRAAVVELPEFSDLQELHEVHDMLAERIKQWPERWEEKGRMSEARDNLCSLIRLKFGEVPQWVELRVEQADHAQLKAWMDKILFVDSLDKMFKP</sequence>
<reference evidence="2 3" key="1">
    <citation type="submission" date="2023-11" db="EMBL/GenBank/DDBJ databases">
        <title>MicrobeMod: A computational toolkit for identifying prokaryotic methylation and restriction-modification with nanopore sequencing.</title>
        <authorList>
            <person name="Crits-Christoph A."/>
            <person name="Kang S.C."/>
            <person name="Lee H."/>
            <person name="Ostrov N."/>
        </authorList>
    </citation>
    <scope>NUCLEOTIDE SEQUENCE [LARGE SCALE GENOMIC DNA]</scope>
    <source>
        <strain evidence="2 3">ATCC BAA-805</strain>
    </source>
</reference>
<proteinExistence type="predicted"/>
<evidence type="ECO:0000259" key="1">
    <source>
        <dbReference type="Pfam" id="PF04754"/>
    </source>
</evidence>
<dbReference type="PANTHER" id="PTHR34611:SF2">
    <property type="entry name" value="INACTIVE RECOMBINATION-PROMOTING NUCLEASE-LIKE PROTEIN RPNE-RELATED"/>
    <property type="match status" value="1"/>
</dbReference>
<dbReference type="Proteomes" id="UP001324794">
    <property type="component" value="Chromosome"/>
</dbReference>
<dbReference type="Pfam" id="PF04754">
    <property type="entry name" value="Transposase_31"/>
    <property type="match status" value="1"/>
</dbReference>
<dbReference type="EMBL" id="CP140255">
    <property type="protein sequence ID" value="WQH13299.1"/>
    <property type="molecule type" value="Genomic_DNA"/>
</dbReference>